<evidence type="ECO:0000313" key="17">
    <source>
        <dbReference type="EMBL" id="KAJ7955796.1"/>
    </source>
</evidence>
<dbReference type="InterPro" id="IPR045874">
    <property type="entry name" value="LRK10/LRL21-25-like"/>
</dbReference>
<evidence type="ECO:0000256" key="4">
    <source>
        <dbReference type="ARBA" id="ARBA00022679"/>
    </source>
</evidence>
<sequence length="298" mass="34193">MSTEEPTAALLIFAFVLVKIIVLSVVCYRRKNRDSNTKTMDKFLNDMESEKPTRFASQHLRNATDDFSNMFGSGGFGKVYKGIFGKGTAVAVKVLNGSSDKRIEEQFMAEVSTLGRLHHFNLVQLYGFCFERDLIALVYVYMGNGSLDKYLFSENKELEFGKLHEIAFGTASGFAYLHEECQQRIVHYDIKPGNILLDEKFSPKVADFGLAKLCNREKTHITMTGGRGTPGYAAPELWMPFPITHKCDVYRFGMLLFEMIGRRRNLDINLPEIQEWFPRWVWKKFELKKLGQLMIYVG</sequence>
<evidence type="ECO:0000256" key="13">
    <source>
        <dbReference type="ARBA" id="ARBA00047899"/>
    </source>
</evidence>
<dbReference type="PROSITE" id="PS00108">
    <property type="entry name" value="PROTEIN_KINASE_ST"/>
    <property type="match status" value="1"/>
</dbReference>
<evidence type="ECO:0000256" key="6">
    <source>
        <dbReference type="ARBA" id="ARBA00022729"/>
    </source>
</evidence>
<comment type="catalytic activity">
    <reaction evidence="14">
        <text>L-seryl-[protein] + ATP = O-phospho-L-seryl-[protein] + ADP + H(+)</text>
        <dbReference type="Rhea" id="RHEA:17989"/>
        <dbReference type="Rhea" id="RHEA-COMP:9863"/>
        <dbReference type="Rhea" id="RHEA-COMP:11604"/>
        <dbReference type="ChEBI" id="CHEBI:15378"/>
        <dbReference type="ChEBI" id="CHEBI:29999"/>
        <dbReference type="ChEBI" id="CHEBI:30616"/>
        <dbReference type="ChEBI" id="CHEBI:83421"/>
        <dbReference type="ChEBI" id="CHEBI:456216"/>
        <dbReference type="EC" id="2.7.11.1"/>
    </reaction>
</comment>
<dbReference type="InterPro" id="IPR008271">
    <property type="entry name" value="Ser/Thr_kinase_AS"/>
</dbReference>
<feature type="domain" description="Protein kinase" evidence="16">
    <location>
        <begin position="65"/>
        <end position="298"/>
    </location>
</feature>
<evidence type="ECO:0000256" key="12">
    <source>
        <dbReference type="ARBA" id="ARBA00023180"/>
    </source>
</evidence>
<evidence type="ECO:0000256" key="1">
    <source>
        <dbReference type="ARBA" id="ARBA00004479"/>
    </source>
</evidence>
<dbReference type="InterPro" id="IPR000719">
    <property type="entry name" value="Prot_kinase_dom"/>
</dbReference>
<keyword evidence="4" id="KW-0808">Transferase</keyword>
<dbReference type="InterPro" id="IPR001245">
    <property type="entry name" value="Ser-Thr/Tyr_kinase_cat_dom"/>
</dbReference>
<evidence type="ECO:0000256" key="10">
    <source>
        <dbReference type="ARBA" id="ARBA00022989"/>
    </source>
</evidence>
<dbReference type="GO" id="GO:0004674">
    <property type="term" value="F:protein serine/threonine kinase activity"/>
    <property type="evidence" value="ECO:0007669"/>
    <property type="project" value="UniProtKB-KW"/>
</dbReference>
<evidence type="ECO:0000313" key="18">
    <source>
        <dbReference type="Proteomes" id="UP001163823"/>
    </source>
</evidence>
<dbReference type="FunFam" id="1.10.510.10:FF:001023">
    <property type="entry name" value="Os07g0541700 protein"/>
    <property type="match status" value="1"/>
</dbReference>
<dbReference type="SMART" id="SM00220">
    <property type="entry name" value="S_TKc"/>
    <property type="match status" value="1"/>
</dbReference>
<reference evidence="17" key="1">
    <citation type="journal article" date="2023" name="Science">
        <title>Elucidation of the pathway for biosynthesis of saponin adjuvants from the soapbark tree.</title>
        <authorList>
            <person name="Reed J."/>
            <person name="Orme A."/>
            <person name="El-Demerdash A."/>
            <person name="Owen C."/>
            <person name="Martin L.B.B."/>
            <person name="Misra R.C."/>
            <person name="Kikuchi S."/>
            <person name="Rejzek M."/>
            <person name="Martin A.C."/>
            <person name="Harkess A."/>
            <person name="Leebens-Mack J."/>
            <person name="Louveau T."/>
            <person name="Stephenson M.J."/>
            <person name="Osbourn A."/>
        </authorList>
    </citation>
    <scope>NUCLEOTIDE SEQUENCE</scope>
    <source>
        <strain evidence="17">S10</strain>
    </source>
</reference>
<keyword evidence="5 15" id="KW-0812">Transmembrane</keyword>
<dbReference type="AlphaFoldDB" id="A0AAD7PHG4"/>
<evidence type="ECO:0000256" key="9">
    <source>
        <dbReference type="ARBA" id="ARBA00022840"/>
    </source>
</evidence>
<dbReference type="PROSITE" id="PS50011">
    <property type="entry name" value="PROTEIN_KINASE_DOM"/>
    <property type="match status" value="1"/>
</dbReference>
<keyword evidence="12" id="KW-0325">Glycoprotein</keyword>
<dbReference type="Gene3D" id="1.10.510.10">
    <property type="entry name" value="Transferase(Phosphotransferase) domain 1"/>
    <property type="match status" value="1"/>
</dbReference>
<gene>
    <name evidence="17" type="ORF">O6P43_022329</name>
</gene>
<accession>A0AAD7PHG4</accession>
<keyword evidence="9" id="KW-0067">ATP-binding</keyword>
<feature type="transmembrane region" description="Helical" evidence="15">
    <location>
        <begin position="6"/>
        <end position="28"/>
    </location>
</feature>
<keyword evidence="3" id="KW-0723">Serine/threonine-protein kinase</keyword>
<dbReference type="InterPro" id="IPR011009">
    <property type="entry name" value="Kinase-like_dom_sf"/>
</dbReference>
<dbReference type="Gene3D" id="3.30.200.20">
    <property type="entry name" value="Phosphorylase Kinase, domain 1"/>
    <property type="match status" value="1"/>
</dbReference>
<keyword evidence="10 15" id="KW-1133">Transmembrane helix</keyword>
<evidence type="ECO:0000256" key="7">
    <source>
        <dbReference type="ARBA" id="ARBA00022741"/>
    </source>
</evidence>
<evidence type="ECO:0000256" key="11">
    <source>
        <dbReference type="ARBA" id="ARBA00023136"/>
    </source>
</evidence>
<comment type="caution">
    <text evidence="17">The sequence shown here is derived from an EMBL/GenBank/DDBJ whole genome shotgun (WGS) entry which is preliminary data.</text>
</comment>
<dbReference type="PANTHER" id="PTHR27009">
    <property type="entry name" value="RUST RESISTANCE KINASE LR10-RELATED"/>
    <property type="match status" value="1"/>
</dbReference>
<evidence type="ECO:0000256" key="8">
    <source>
        <dbReference type="ARBA" id="ARBA00022777"/>
    </source>
</evidence>
<keyword evidence="6" id="KW-0732">Signal</keyword>
<dbReference type="GO" id="GO:0005524">
    <property type="term" value="F:ATP binding"/>
    <property type="evidence" value="ECO:0007669"/>
    <property type="project" value="UniProtKB-KW"/>
</dbReference>
<dbReference type="GO" id="GO:0016020">
    <property type="term" value="C:membrane"/>
    <property type="evidence" value="ECO:0007669"/>
    <property type="project" value="UniProtKB-SubCell"/>
</dbReference>
<dbReference type="KEGG" id="qsa:O6P43_022329"/>
<organism evidence="17 18">
    <name type="scientific">Quillaja saponaria</name>
    <name type="common">Soap bark tree</name>
    <dbReference type="NCBI Taxonomy" id="32244"/>
    <lineage>
        <taxon>Eukaryota</taxon>
        <taxon>Viridiplantae</taxon>
        <taxon>Streptophyta</taxon>
        <taxon>Embryophyta</taxon>
        <taxon>Tracheophyta</taxon>
        <taxon>Spermatophyta</taxon>
        <taxon>Magnoliopsida</taxon>
        <taxon>eudicotyledons</taxon>
        <taxon>Gunneridae</taxon>
        <taxon>Pentapetalae</taxon>
        <taxon>rosids</taxon>
        <taxon>fabids</taxon>
        <taxon>Fabales</taxon>
        <taxon>Quillajaceae</taxon>
        <taxon>Quillaja</taxon>
    </lineage>
</organism>
<comment type="catalytic activity">
    <reaction evidence="13">
        <text>L-threonyl-[protein] + ATP = O-phospho-L-threonyl-[protein] + ADP + H(+)</text>
        <dbReference type="Rhea" id="RHEA:46608"/>
        <dbReference type="Rhea" id="RHEA-COMP:11060"/>
        <dbReference type="Rhea" id="RHEA-COMP:11605"/>
        <dbReference type="ChEBI" id="CHEBI:15378"/>
        <dbReference type="ChEBI" id="CHEBI:30013"/>
        <dbReference type="ChEBI" id="CHEBI:30616"/>
        <dbReference type="ChEBI" id="CHEBI:61977"/>
        <dbReference type="ChEBI" id="CHEBI:456216"/>
        <dbReference type="EC" id="2.7.11.1"/>
    </reaction>
</comment>
<dbReference type="SUPFAM" id="SSF56112">
    <property type="entry name" value="Protein kinase-like (PK-like)"/>
    <property type="match status" value="1"/>
</dbReference>
<evidence type="ECO:0000256" key="3">
    <source>
        <dbReference type="ARBA" id="ARBA00022527"/>
    </source>
</evidence>
<evidence type="ECO:0000256" key="5">
    <source>
        <dbReference type="ARBA" id="ARBA00022692"/>
    </source>
</evidence>
<keyword evidence="8 17" id="KW-0418">Kinase</keyword>
<proteinExistence type="predicted"/>
<evidence type="ECO:0000256" key="14">
    <source>
        <dbReference type="ARBA" id="ARBA00048679"/>
    </source>
</evidence>
<evidence type="ECO:0000259" key="16">
    <source>
        <dbReference type="PROSITE" id="PS50011"/>
    </source>
</evidence>
<comment type="subcellular location">
    <subcellularLocation>
        <location evidence="1">Membrane</location>
        <topology evidence="1">Single-pass type I membrane protein</topology>
    </subcellularLocation>
</comment>
<protein>
    <recommendedName>
        <fullName evidence="2">non-specific serine/threonine protein kinase</fullName>
        <ecNumber evidence="2">2.7.11.1</ecNumber>
    </recommendedName>
</protein>
<dbReference type="Pfam" id="PF07714">
    <property type="entry name" value="PK_Tyr_Ser-Thr"/>
    <property type="match status" value="1"/>
</dbReference>
<keyword evidence="18" id="KW-1185">Reference proteome</keyword>
<dbReference type="Proteomes" id="UP001163823">
    <property type="component" value="Chromosome 9"/>
</dbReference>
<keyword evidence="7" id="KW-0547">Nucleotide-binding</keyword>
<evidence type="ECO:0000256" key="15">
    <source>
        <dbReference type="SAM" id="Phobius"/>
    </source>
</evidence>
<dbReference type="EMBL" id="JARAOO010000009">
    <property type="protein sequence ID" value="KAJ7955796.1"/>
    <property type="molecule type" value="Genomic_DNA"/>
</dbReference>
<dbReference type="FunFam" id="3.30.200.20:FF:000178">
    <property type="entry name" value="serine/threonine-protein kinase PBS1-like"/>
    <property type="match status" value="1"/>
</dbReference>
<dbReference type="EC" id="2.7.11.1" evidence="2"/>
<evidence type="ECO:0000256" key="2">
    <source>
        <dbReference type="ARBA" id="ARBA00012513"/>
    </source>
</evidence>
<name>A0AAD7PHG4_QUISA</name>
<keyword evidence="11 15" id="KW-0472">Membrane</keyword>